<organism evidence="11 12">
    <name type="scientific">Orchesella cincta</name>
    <name type="common">Springtail</name>
    <name type="synonym">Podura cincta</name>
    <dbReference type="NCBI Taxonomy" id="48709"/>
    <lineage>
        <taxon>Eukaryota</taxon>
        <taxon>Metazoa</taxon>
        <taxon>Ecdysozoa</taxon>
        <taxon>Arthropoda</taxon>
        <taxon>Hexapoda</taxon>
        <taxon>Collembola</taxon>
        <taxon>Entomobryomorpha</taxon>
        <taxon>Entomobryoidea</taxon>
        <taxon>Orchesellidae</taxon>
        <taxon>Orchesellinae</taxon>
        <taxon>Orchesella</taxon>
    </lineage>
</organism>
<evidence type="ECO:0000256" key="1">
    <source>
        <dbReference type="ARBA" id="ARBA00012831"/>
    </source>
</evidence>
<dbReference type="GO" id="GO:0005739">
    <property type="term" value="C:mitochondrion"/>
    <property type="evidence" value="ECO:0007669"/>
    <property type="project" value="TreeGrafter"/>
</dbReference>
<keyword evidence="5" id="KW-0648">Protein biosynthesis</keyword>
<keyword evidence="2 11" id="KW-0436">Ligase</keyword>
<keyword evidence="12" id="KW-1185">Reference proteome</keyword>
<dbReference type="GO" id="GO:0004827">
    <property type="term" value="F:proline-tRNA ligase activity"/>
    <property type="evidence" value="ECO:0007669"/>
    <property type="project" value="UniProtKB-EC"/>
</dbReference>
<dbReference type="OrthoDB" id="10267474at2759"/>
<dbReference type="EC" id="6.1.1.15" evidence="1"/>
<reference evidence="11 12" key="1">
    <citation type="journal article" date="2016" name="Genome Biol. Evol.">
        <title>Gene Family Evolution Reflects Adaptation to Soil Environmental Stressors in the Genome of the Collembolan Orchesella cincta.</title>
        <authorList>
            <person name="Faddeeva-Vakhrusheva A."/>
            <person name="Derks M.F."/>
            <person name="Anvar S.Y."/>
            <person name="Agamennone V."/>
            <person name="Suring W."/>
            <person name="Smit S."/>
            <person name="van Straalen N.M."/>
            <person name="Roelofs D."/>
        </authorList>
    </citation>
    <scope>NUCLEOTIDE SEQUENCE [LARGE SCALE GENOMIC DNA]</scope>
    <source>
        <tissue evidence="11">Mixed pool</tissue>
    </source>
</reference>
<evidence type="ECO:0000313" key="12">
    <source>
        <dbReference type="Proteomes" id="UP000094527"/>
    </source>
</evidence>
<dbReference type="Gene3D" id="3.30.930.10">
    <property type="entry name" value="Bira Bifunctional Protein, Domain 2"/>
    <property type="match status" value="1"/>
</dbReference>
<evidence type="ECO:0000313" key="11">
    <source>
        <dbReference type="EMBL" id="ODN05685.1"/>
    </source>
</evidence>
<evidence type="ECO:0000256" key="9">
    <source>
        <dbReference type="SAM" id="MobiDB-lite"/>
    </source>
</evidence>
<keyword evidence="6" id="KW-0030">Aminoacyl-tRNA synthetase</keyword>
<protein>
    <recommendedName>
        <fullName evidence="1">proline--tRNA ligase</fullName>
        <ecNumber evidence="1">6.1.1.15</ecNumber>
    </recommendedName>
    <alternativeName>
        <fullName evidence="7">Prolyl-tRNA synthetase</fullName>
    </alternativeName>
</protein>
<dbReference type="PROSITE" id="PS50862">
    <property type="entry name" value="AA_TRNA_LIGASE_II"/>
    <property type="match status" value="1"/>
</dbReference>
<dbReference type="GO" id="GO:0005524">
    <property type="term" value="F:ATP binding"/>
    <property type="evidence" value="ECO:0007669"/>
    <property type="project" value="UniProtKB-KW"/>
</dbReference>
<dbReference type="InterPro" id="IPR045864">
    <property type="entry name" value="aa-tRNA-synth_II/BPL/LPL"/>
</dbReference>
<sequence>MKFMHCVSKTILHQQRCKVHMSSLYRPVIVAPPPSPKTASEKTKKGVRKDEQDSLSKSLRLLIDNGVIGPSSCVGAYHLLPFGLKAMEKLTKLVDNHMIMANCQKIQMPVLTSSSLWKATGRLEKCKPELMRVVDRHSKEFLLSPTHEEAICDLIKNPPLSHKQLPQRLYQITEKFRDEARPRFGLLRGRQFLMKDLYTFDTDLEAAKQTYDEINQVYSKLLSSLDLQWMQAHGSTGTIGGLNSHEFHVMSEIGEDSILQCSSCNEVFNADLSEDQQEDQLEATGSGSVSQASTTSDPKCINCGSTALSSSKCIEVAHSFLLGTKYTKPLSALYITEENKKVPMEMGCFGLGVSRLLAASVEVKSTMDEIRWPLRIAPYLVSIVPPKQGSKEDVLGTPLAVQMYESLKKILPNDVIYDDRTNQTIGKRLKDCKKLGIPYVIVCGQSVQDPLGPLMEVHDVNAGISSLDHSDKIAKQLYDINSSIKRLT</sequence>
<dbReference type="GO" id="GO:0006433">
    <property type="term" value="P:prolyl-tRNA aminoacylation"/>
    <property type="evidence" value="ECO:0007669"/>
    <property type="project" value="InterPro"/>
</dbReference>
<gene>
    <name evidence="11" type="ORF">Ocin01_00993</name>
</gene>
<dbReference type="Proteomes" id="UP000094527">
    <property type="component" value="Unassembled WGS sequence"/>
</dbReference>
<dbReference type="Pfam" id="PF00587">
    <property type="entry name" value="tRNA-synt_2b"/>
    <property type="match status" value="1"/>
</dbReference>
<feature type="compositionally biased region" description="Basic and acidic residues" evidence="9">
    <location>
        <begin position="39"/>
        <end position="52"/>
    </location>
</feature>
<comment type="catalytic activity">
    <reaction evidence="8">
        <text>tRNA(Pro) + L-proline + ATP = L-prolyl-tRNA(Pro) + AMP + diphosphate</text>
        <dbReference type="Rhea" id="RHEA:14305"/>
        <dbReference type="Rhea" id="RHEA-COMP:9700"/>
        <dbReference type="Rhea" id="RHEA-COMP:9702"/>
        <dbReference type="ChEBI" id="CHEBI:30616"/>
        <dbReference type="ChEBI" id="CHEBI:33019"/>
        <dbReference type="ChEBI" id="CHEBI:60039"/>
        <dbReference type="ChEBI" id="CHEBI:78442"/>
        <dbReference type="ChEBI" id="CHEBI:78532"/>
        <dbReference type="ChEBI" id="CHEBI:456215"/>
        <dbReference type="EC" id="6.1.1.15"/>
    </reaction>
</comment>
<dbReference type="InterPro" id="IPR006195">
    <property type="entry name" value="aa-tRNA-synth_II"/>
</dbReference>
<dbReference type="InterPro" id="IPR004154">
    <property type="entry name" value="Anticodon-bd"/>
</dbReference>
<dbReference type="InterPro" id="IPR036621">
    <property type="entry name" value="Anticodon-bd_dom_sf"/>
</dbReference>
<dbReference type="PANTHER" id="PTHR42753:SF10">
    <property type="entry name" value="PROLINE--TRNA LIGASE, MITOCHONDRIAL-RELATED"/>
    <property type="match status" value="1"/>
</dbReference>
<dbReference type="InterPro" id="IPR050062">
    <property type="entry name" value="Pro-tRNA_synthetase"/>
</dbReference>
<feature type="region of interest" description="Disordered" evidence="9">
    <location>
        <begin position="30"/>
        <end position="52"/>
    </location>
</feature>
<proteinExistence type="predicted"/>
<evidence type="ECO:0000256" key="7">
    <source>
        <dbReference type="ARBA" id="ARBA00029731"/>
    </source>
</evidence>
<dbReference type="EMBL" id="LJIJ01000018">
    <property type="protein sequence ID" value="ODN05685.1"/>
    <property type="molecule type" value="Genomic_DNA"/>
</dbReference>
<dbReference type="SUPFAM" id="SSF55681">
    <property type="entry name" value="Class II aaRS and biotin synthetases"/>
    <property type="match status" value="1"/>
</dbReference>
<dbReference type="InterPro" id="IPR002316">
    <property type="entry name" value="Pro-tRNA-ligase_IIa"/>
</dbReference>
<name>A0A1D2NKP1_ORCCI</name>
<evidence type="ECO:0000259" key="10">
    <source>
        <dbReference type="PROSITE" id="PS50862"/>
    </source>
</evidence>
<dbReference type="PRINTS" id="PR01046">
    <property type="entry name" value="TRNASYNTHPRO"/>
</dbReference>
<evidence type="ECO:0000256" key="8">
    <source>
        <dbReference type="ARBA" id="ARBA00047671"/>
    </source>
</evidence>
<evidence type="ECO:0000256" key="2">
    <source>
        <dbReference type="ARBA" id="ARBA00022598"/>
    </source>
</evidence>
<keyword evidence="3" id="KW-0547">Nucleotide-binding</keyword>
<dbReference type="STRING" id="48709.A0A1D2NKP1"/>
<feature type="domain" description="Aminoacyl-transfer RNA synthetases class-II family profile" evidence="10">
    <location>
        <begin position="53"/>
        <end position="385"/>
    </location>
</feature>
<dbReference type="InterPro" id="IPR033730">
    <property type="entry name" value="ProRS_core_prok"/>
</dbReference>
<dbReference type="OMA" id="EICGHQE"/>
<dbReference type="CDD" id="cd00779">
    <property type="entry name" value="ProRS_core_prok"/>
    <property type="match status" value="1"/>
</dbReference>
<accession>A0A1D2NKP1</accession>
<evidence type="ECO:0000256" key="5">
    <source>
        <dbReference type="ARBA" id="ARBA00022917"/>
    </source>
</evidence>
<feature type="compositionally biased region" description="Polar residues" evidence="9">
    <location>
        <begin position="283"/>
        <end position="298"/>
    </location>
</feature>
<comment type="caution">
    <text evidence="11">The sequence shown here is derived from an EMBL/GenBank/DDBJ whole genome shotgun (WGS) entry which is preliminary data.</text>
</comment>
<dbReference type="SUPFAM" id="SSF52954">
    <property type="entry name" value="Class II aaRS ABD-related"/>
    <property type="match status" value="1"/>
</dbReference>
<evidence type="ECO:0000256" key="3">
    <source>
        <dbReference type="ARBA" id="ARBA00022741"/>
    </source>
</evidence>
<dbReference type="AlphaFoldDB" id="A0A1D2NKP1"/>
<keyword evidence="4" id="KW-0067">ATP-binding</keyword>
<feature type="region of interest" description="Disordered" evidence="9">
    <location>
        <begin position="276"/>
        <end position="298"/>
    </location>
</feature>
<dbReference type="PANTHER" id="PTHR42753">
    <property type="entry name" value="MITOCHONDRIAL RIBOSOME PROTEIN L39/PROLYL-TRNA LIGASE FAMILY MEMBER"/>
    <property type="match status" value="1"/>
</dbReference>
<evidence type="ECO:0000256" key="4">
    <source>
        <dbReference type="ARBA" id="ARBA00022840"/>
    </source>
</evidence>
<dbReference type="Pfam" id="PF03129">
    <property type="entry name" value="HGTP_anticodon"/>
    <property type="match status" value="1"/>
</dbReference>
<evidence type="ECO:0000256" key="6">
    <source>
        <dbReference type="ARBA" id="ARBA00023146"/>
    </source>
</evidence>
<dbReference type="InterPro" id="IPR002314">
    <property type="entry name" value="aa-tRNA-synt_IIb"/>
</dbReference>
<dbReference type="Gene3D" id="3.40.50.800">
    <property type="entry name" value="Anticodon-binding domain"/>
    <property type="match status" value="1"/>
</dbReference>